<dbReference type="Proteomes" id="UP000199026">
    <property type="component" value="Unassembled WGS sequence"/>
</dbReference>
<comment type="subcellular location">
    <subcellularLocation>
        <location evidence="6">Cytoplasm</location>
    </subcellularLocation>
    <text evidence="6">Membrane-associated.</text>
</comment>
<protein>
    <recommendedName>
        <fullName evidence="6">Cell shape-determining protein MreB</fullName>
    </recommendedName>
</protein>
<feature type="binding site" evidence="6">
    <location>
        <begin position="212"/>
        <end position="215"/>
    </location>
    <ligand>
        <name>ATP</name>
        <dbReference type="ChEBI" id="CHEBI:30616"/>
    </ligand>
</feature>
<dbReference type="PRINTS" id="PR01652">
    <property type="entry name" value="SHAPEPROTEIN"/>
</dbReference>
<dbReference type="NCBIfam" id="TIGR00904">
    <property type="entry name" value="mreB"/>
    <property type="match status" value="1"/>
</dbReference>
<dbReference type="AlphaFoldDB" id="A0A1H3N8E2"/>
<dbReference type="PANTHER" id="PTHR42749">
    <property type="entry name" value="CELL SHAPE-DETERMINING PROTEIN MREB"/>
    <property type="match status" value="1"/>
</dbReference>
<dbReference type="HAMAP" id="MF_02207">
    <property type="entry name" value="MreB"/>
    <property type="match status" value="1"/>
</dbReference>
<comment type="subunit">
    <text evidence="6">Forms polymers.</text>
</comment>
<keyword evidence="4 6" id="KW-0133">Cell shape</keyword>
<dbReference type="EMBL" id="FNPR01000005">
    <property type="protein sequence ID" value="SDY84745.1"/>
    <property type="molecule type" value="Genomic_DNA"/>
</dbReference>
<gene>
    <name evidence="6" type="primary">mreB</name>
    <name evidence="7" type="ORF">SAMN05444486_10552</name>
</gene>
<reference evidence="7 8" key="1">
    <citation type="submission" date="2016-10" db="EMBL/GenBank/DDBJ databases">
        <authorList>
            <person name="de Groot N.N."/>
        </authorList>
    </citation>
    <scope>NUCLEOTIDE SEQUENCE [LARGE SCALE GENOMIC DNA]</scope>
    <source>
        <strain evidence="7 8">DSM 24677</strain>
    </source>
</reference>
<dbReference type="NCBIfam" id="NF010539">
    <property type="entry name" value="PRK13927.1"/>
    <property type="match status" value="1"/>
</dbReference>
<feature type="binding site" evidence="6">
    <location>
        <begin position="18"/>
        <end position="20"/>
    </location>
    <ligand>
        <name>ATP</name>
        <dbReference type="ChEBI" id="CHEBI:30616"/>
    </ligand>
</feature>
<dbReference type="CDD" id="cd10225">
    <property type="entry name" value="ASKHA_NBD_MreB-like"/>
    <property type="match status" value="1"/>
</dbReference>
<dbReference type="Pfam" id="PF06723">
    <property type="entry name" value="MreB_Mbl"/>
    <property type="match status" value="1"/>
</dbReference>
<dbReference type="Gene3D" id="3.30.420.40">
    <property type="match status" value="3"/>
</dbReference>
<evidence type="ECO:0000256" key="3">
    <source>
        <dbReference type="ARBA" id="ARBA00022840"/>
    </source>
</evidence>
<dbReference type="RefSeq" id="WP_089894240.1">
    <property type="nucleotide sequence ID" value="NZ_FNPR01000005.1"/>
</dbReference>
<dbReference type="SUPFAM" id="SSF53067">
    <property type="entry name" value="Actin-like ATPase domain"/>
    <property type="match status" value="2"/>
</dbReference>
<keyword evidence="2 6" id="KW-0547">Nucleotide-binding</keyword>
<dbReference type="OrthoDB" id="9810567at2"/>
<keyword evidence="1 6" id="KW-0963">Cytoplasm</keyword>
<accession>A0A1H3N8E2</accession>
<dbReference type="GO" id="GO:0008360">
    <property type="term" value="P:regulation of cell shape"/>
    <property type="evidence" value="ECO:0007669"/>
    <property type="project" value="UniProtKB-UniRule"/>
</dbReference>
<proteinExistence type="inferred from homology"/>
<evidence type="ECO:0000256" key="5">
    <source>
        <dbReference type="ARBA" id="ARBA00023458"/>
    </source>
</evidence>
<dbReference type="GO" id="GO:0005524">
    <property type="term" value="F:ATP binding"/>
    <property type="evidence" value="ECO:0007669"/>
    <property type="project" value="UniProtKB-KW"/>
</dbReference>
<comment type="function">
    <text evidence="6">Forms membrane-associated dynamic filaments that are essential for cell shape determination. Acts by regulating cell wall synthesis and cell elongation, and thus cell shape. A feedback loop between cell geometry and MreB localization may maintain elongated cell shape by targeting cell wall growth to regions of negative cell wall curvature.</text>
</comment>
<comment type="similarity">
    <text evidence="5 6">Belongs to the FtsA/MreB family.</text>
</comment>
<dbReference type="GeneID" id="78125828"/>
<sequence length="346" mass="36815">MGFLKNLLSPKIGIDLGTANTVIVTADKGIILDQPSVISFHTKAGKRTFLSVGNAAKLMMGKTPHSITASEPLVDGVIANFEDAEQMIAAFFKQAVPSTKYIKPYVVVCVPYGATPVEKRAIQQAIKVSGARTVGLLSEPMAAALGAGLPVLKPQGSMVVDIGGGTTEIAVLSLGAVVTAKSIKVGGNLFNATIQQFVKKQYDLHIGLLTAERLKIEFACALRQPEQRTDSTYLVNGLHSITGLPSSSKVSKRLISQCIQQLIDIIETEIRSVLETAPPDLASDIFENGIMITGGGSLLKDLDRELTSRLHLNVTIAEDPKYSVANGAGIAVRMGKKLAYAIEYNI</sequence>
<evidence type="ECO:0000256" key="4">
    <source>
        <dbReference type="ARBA" id="ARBA00022960"/>
    </source>
</evidence>
<evidence type="ECO:0000313" key="7">
    <source>
        <dbReference type="EMBL" id="SDY84745.1"/>
    </source>
</evidence>
<evidence type="ECO:0000313" key="8">
    <source>
        <dbReference type="Proteomes" id="UP000199026"/>
    </source>
</evidence>
<dbReference type="InterPro" id="IPR004753">
    <property type="entry name" value="MreB"/>
</dbReference>
<evidence type="ECO:0000256" key="1">
    <source>
        <dbReference type="ARBA" id="ARBA00022490"/>
    </source>
</evidence>
<evidence type="ECO:0000256" key="6">
    <source>
        <dbReference type="HAMAP-Rule" id="MF_02207"/>
    </source>
</evidence>
<dbReference type="InterPro" id="IPR043129">
    <property type="entry name" value="ATPase_NBD"/>
</dbReference>
<dbReference type="GO" id="GO:0005737">
    <property type="term" value="C:cytoplasm"/>
    <property type="evidence" value="ECO:0007669"/>
    <property type="project" value="UniProtKB-SubCell"/>
</dbReference>
<keyword evidence="8" id="KW-1185">Reference proteome</keyword>
<feature type="binding site" evidence="6">
    <location>
        <begin position="164"/>
        <end position="166"/>
    </location>
    <ligand>
        <name>ATP</name>
        <dbReference type="ChEBI" id="CHEBI:30616"/>
    </ligand>
</feature>
<keyword evidence="3 6" id="KW-0067">ATP-binding</keyword>
<dbReference type="PANTHER" id="PTHR42749:SF1">
    <property type="entry name" value="CELL SHAPE-DETERMINING PROTEIN MREB"/>
    <property type="match status" value="1"/>
</dbReference>
<name>A0A1H3N8E2_9RHOB</name>
<dbReference type="STRING" id="576131.SAMN05444486_10552"/>
<evidence type="ECO:0000256" key="2">
    <source>
        <dbReference type="ARBA" id="ARBA00022741"/>
    </source>
</evidence>
<organism evidence="7 8">
    <name type="scientific">Lentibacter algarum</name>
    <dbReference type="NCBI Taxonomy" id="576131"/>
    <lineage>
        <taxon>Bacteria</taxon>
        <taxon>Pseudomonadati</taxon>
        <taxon>Pseudomonadota</taxon>
        <taxon>Alphaproteobacteria</taxon>
        <taxon>Rhodobacterales</taxon>
        <taxon>Roseobacteraceae</taxon>
        <taxon>Lentibacter</taxon>
    </lineage>
</organism>
<dbReference type="InterPro" id="IPR056546">
    <property type="entry name" value="MreB_MamK-like"/>
</dbReference>
<dbReference type="GO" id="GO:0000902">
    <property type="term" value="P:cell morphogenesis"/>
    <property type="evidence" value="ECO:0007669"/>
    <property type="project" value="InterPro"/>
</dbReference>
<feature type="binding site" evidence="6">
    <location>
        <begin position="295"/>
        <end position="298"/>
    </location>
    <ligand>
        <name>ATP</name>
        <dbReference type="ChEBI" id="CHEBI:30616"/>
    </ligand>
</feature>